<dbReference type="EMBL" id="OIVN01005421">
    <property type="protein sequence ID" value="SPD22362.1"/>
    <property type="molecule type" value="Genomic_DNA"/>
</dbReference>
<evidence type="ECO:0000313" key="3">
    <source>
        <dbReference type="EMBL" id="SPD22362.1"/>
    </source>
</evidence>
<gene>
    <name evidence="2" type="ORF">FSB_LOCUS43261</name>
    <name evidence="3" type="ORF">FSB_LOCUS50244</name>
</gene>
<reference evidence="2" key="1">
    <citation type="submission" date="2018-02" db="EMBL/GenBank/DDBJ databases">
        <authorList>
            <person name="Cohen D.B."/>
            <person name="Kent A.D."/>
        </authorList>
    </citation>
    <scope>NUCLEOTIDE SEQUENCE</scope>
</reference>
<evidence type="ECO:0000313" key="2">
    <source>
        <dbReference type="EMBL" id="SPD15379.1"/>
    </source>
</evidence>
<dbReference type="EMBL" id="OIVN01004090">
    <property type="protein sequence ID" value="SPD15379.1"/>
    <property type="molecule type" value="Genomic_DNA"/>
</dbReference>
<protein>
    <submittedName>
        <fullName evidence="2">Uncharacterized protein</fullName>
    </submittedName>
</protein>
<accession>A0A2N9HUN8</accession>
<feature type="region of interest" description="Disordered" evidence="1">
    <location>
        <begin position="16"/>
        <end position="96"/>
    </location>
</feature>
<dbReference type="AlphaFoldDB" id="A0A2N9HUN8"/>
<feature type="compositionally biased region" description="Polar residues" evidence="1">
    <location>
        <begin position="72"/>
        <end position="96"/>
    </location>
</feature>
<evidence type="ECO:0000256" key="1">
    <source>
        <dbReference type="SAM" id="MobiDB-lite"/>
    </source>
</evidence>
<organism evidence="2">
    <name type="scientific">Fagus sylvatica</name>
    <name type="common">Beechnut</name>
    <dbReference type="NCBI Taxonomy" id="28930"/>
    <lineage>
        <taxon>Eukaryota</taxon>
        <taxon>Viridiplantae</taxon>
        <taxon>Streptophyta</taxon>
        <taxon>Embryophyta</taxon>
        <taxon>Tracheophyta</taxon>
        <taxon>Spermatophyta</taxon>
        <taxon>Magnoliopsida</taxon>
        <taxon>eudicotyledons</taxon>
        <taxon>Gunneridae</taxon>
        <taxon>Pentapetalae</taxon>
        <taxon>rosids</taxon>
        <taxon>fabids</taxon>
        <taxon>Fagales</taxon>
        <taxon>Fagaceae</taxon>
        <taxon>Fagus</taxon>
    </lineage>
</organism>
<proteinExistence type="predicted"/>
<feature type="compositionally biased region" description="Basic and acidic residues" evidence="1">
    <location>
        <begin position="16"/>
        <end position="44"/>
    </location>
</feature>
<name>A0A2N9HUN8_FAGSY</name>
<sequence>MLTPLARSFAITVNHREELRNHRESPELRNHREELRNHREELRKSPKSLNLKSEIPKSPKSPNRNHRESQKRTSASHGSASTAKQTSTAKQSFNSKAYSEASHGQLLTVVARLQSFSRSHDRTIAKLVPGSVLTDFGFVFLLHCKLQRRQHCSRPEARVGVTAHARERHVLLKWAGKVSWQMREAELAK</sequence>